<dbReference type="EMBL" id="BMPI01000111">
    <property type="protein sequence ID" value="GGM87363.1"/>
    <property type="molecule type" value="Genomic_DNA"/>
</dbReference>
<evidence type="ECO:0008006" key="3">
    <source>
        <dbReference type="Google" id="ProtNLM"/>
    </source>
</evidence>
<gene>
    <name evidence="1" type="ORF">GCM10007977_106640</name>
</gene>
<dbReference type="AlphaFoldDB" id="A0A917UEJ3"/>
<reference evidence="1" key="2">
    <citation type="submission" date="2020-09" db="EMBL/GenBank/DDBJ databases">
        <authorList>
            <person name="Sun Q."/>
            <person name="Ohkuma M."/>
        </authorList>
    </citation>
    <scope>NUCLEOTIDE SEQUENCE</scope>
    <source>
        <strain evidence="1">JCM 19831</strain>
    </source>
</reference>
<sequence>MTVTTRVRLLGRPRIERDGQPAAPRGRKSWAVLARVALSEQPVSRAQLARELFGDAHDPLGALRWCAADLRRCLGRADLLRGDPLTVPRDALWVDVWALREGQLPVPDVGGVLLEGIELRNCPRFDTWLLLVRGACAKRSMAELRQAALWLLTAGDAEAAMIPAGRAAGLEPLDEDAQELFLRVLVTAGHAAQASVHLSSCERAFEREGLRLSAATRAAARAPSGALRIGVRAGVVGADILRERASADLRTGRHAAPNSPRTTCACGG</sequence>
<evidence type="ECO:0000313" key="1">
    <source>
        <dbReference type="EMBL" id="GGM87363.1"/>
    </source>
</evidence>
<dbReference type="Gene3D" id="1.10.10.10">
    <property type="entry name" value="Winged helix-like DNA-binding domain superfamily/Winged helix DNA-binding domain"/>
    <property type="match status" value="1"/>
</dbReference>
<organism evidence="1 2">
    <name type="scientific">Dactylosporangium sucinum</name>
    <dbReference type="NCBI Taxonomy" id="1424081"/>
    <lineage>
        <taxon>Bacteria</taxon>
        <taxon>Bacillati</taxon>
        <taxon>Actinomycetota</taxon>
        <taxon>Actinomycetes</taxon>
        <taxon>Micromonosporales</taxon>
        <taxon>Micromonosporaceae</taxon>
        <taxon>Dactylosporangium</taxon>
    </lineage>
</organism>
<evidence type="ECO:0000313" key="2">
    <source>
        <dbReference type="Proteomes" id="UP000642070"/>
    </source>
</evidence>
<accession>A0A917UEJ3</accession>
<dbReference type="PANTHER" id="PTHR35807">
    <property type="entry name" value="TRANSCRIPTIONAL REGULATOR REDD-RELATED"/>
    <property type="match status" value="1"/>
</dbReference>
<keyword evidence="2" id="KW-1185">Reference proteome</keyword>
<proteinExistence type="predicted"/>
<reference evidence="1" key="1">
    <citation type="journal article" date="2014" name="Int. J. Syst. Evol. Microbiol.">
        <title>Complete genome sequence of Corynebacterium casei LMG S-19264T (=DSM 44701T), isolated from a smear-ripened cheese.</title>
        <authorList>
            <consortium name="US DOE Joint Genome Institute (JGI-PGF)"/>
            <person name="Walter F."/>
            <person name="Albersmeier A."/>
            <person name="Kalinowski J."/>
            <person name="Ruckert C."/>
        </authorList>
    </citation>
    <scope>NUCLEOTIDE SEQUENCE</scope>
    <source>
        <strain evidence="1">JCM 19831</strain>
    </source>
</reference>
<dbReference type="InterPro" id="IPR036388">
    <property type="entry name" value="WH-like_DNA-bd_sf"/>
</dbReference>
<comment type="caution">
    <text evidence="1">The sequence shown here is derived from an EMBL/GenBank/DDBJ whole genome shotgun (WGS) entry which is preliminary data.</text>
</comment>
<name>A0A917UEJ3_9ACTN</name>
<protein>
    <recommendedName>
        <fullName evidence="3">Bacterial transcriptional activator domain-containing protein</fullName>
    </recommendedName>
</protein>
<dbReference type="Proteomes" id="UP000642070">
    <property type="component" value="Unassembled WGS sequence"/>
</dbReference>
<dbReference type="InterPro" id="IPR051677">
    <property type="entry name" value="AfsR-DnrI-RedD_regulator"/>
</dbReference>